<dbReference type="InterPro" id="IPR008766">
    <property type="entry name" value="Replication_gene_A-like"/>
</dbReference>
<keyword evidence="6" id="KW-0378">Hydrolase</keyword>
<dbReference type="GO" id="GO:0004519">
    <property type="term" value="F:endonuclease activity"/>
    <property type="evidence" value="ECO:0007669"/>
    <property type="project" value="UniProtKB-KW"/>
</dbReference>
<feature type="domain" description="Replication gene A protein-like" evidence="7">
    <location>
        <begin position="52"/>
        <end position="248"/>
    </location>
</feature>
<dbReference type="GO" id="GO:0006260">
    <property type="term" value="P:DNA replication"/>
    <property type="evidence" value="ECO:0007669"/>
    <property type="project" value="UniProtKB-KW"/>
</dbReference>
<keyword evidence="3" id="KW-0235">DNA replication</keyword>
<comment type="caution">
    <text evidence="8">The sequence shown here is derived from an EMBL/GenBank/DDBJ whole genome shotgun (WGS) entry which is preliminary data.</text>
</comment>
<reference evidence="8" key="2">
    <citation type="submission" date="2023-02" db="EMBL/GenBank/DDBJ databases">
        <authorList>
            <person name="Concha-Toloza M."/>
            <person name="Lopez-Cantillo M."/>
            <person name="Molina-Mora J."/>
            <person name="Collado L."/>
        </authorList>
    </citation>
    <scope>NUCLEOTIDE SEQUENCE</scope>
    <source>
        <strain evidence="8">FR1p273A</strain>
    </source>
</reference>
<reference evidence="8" key="1">
    <citation type="journal article" date="2023" name="Antibiotics">
        <title>Genomic Characterization of Antibiotic-Resistant Campylobacterales Isolated from Chilean Poultry Meat.</title>
        <authorList>
            <person name="Concha-Toloza M."/>
            <person name="Lopez-Cantillo M."/>
            <person name="Molina-Mora J.A."/>
            <person name="Collado L."/>
        </authorList>
    </citation>
    <scope>NUCLEOTIDE SEQUENCE</scope>
    <source>
        <strain evidence="8">FR1p273A</strain>
    </source>
</reference>
<comment type="function">
    <text evidence="1">Possible endonuclease which induces a single-strand cut and initiates DNA replication.</text>
</comment>
<protein>
    <submittedName>
        <fullName evidence="8">Replication endonuclease</fullName>
    </submittedName>
</protein>
<sequence length="347" mass="40980">MDYTEDYINSCIIGDKKEKICSSYEQNFSSLSPLTTYKKVVDKRHKNKIYGLSESDYLEVQEKIRKQNCFLEYNYIYDKISSSHISLKDLVISANHNPDRYYALIQNRINTLTNEAKGNGLEAIFITLTLPSEFHKMKMDKQTNTLIKNPKYNDISPKEAVKYLTKMYSRLRHDRSLKELTKDERIYFRVNEPHKDGTPHTHILLFIPKSNVNRVVTAFKRLFDNKANDIQTDIKNATSYIMKYINKTLPLSKQENLSKKEKYLNAWYSKHRIVRFNCSKTLAPLSLYRLLHDKFNLKELTTLIKKKSLAIFVLQTNRNKIMEIFFGDELIYQRSENYTLKNGLLDF</sequence>
<proteinExistence type="inferred from homology"/>
<evidence type="ECO:0000256" key="1">
    <source>
        <dbReference type="ARBA" id="ARBA00003293"/>
    </source>
</evidence>
<evidence type="ECO:0000256" key="4">
    <source>
        <dbReference type="ARBA" id="ARBA00022722"/>
    </source>
</evidence>
<organism evidence="8 9">
    <name type="scientific">Aliarcobacter butzleri</name>
    <dbReference type="NCBI Taxonomy" id="28197"/>
    <lineage>
        <taxon>Bacteria</taxon>
        <taxon>Pseudomonadati</taxon>
        <taxon>Campylobacterota</taxon>
        <taxon>Epsilonproteobacteria</taxon>
        <taxon>Campylobacterales</taxon>
        <taxon>Arcobacteraceae</taxon>
        <taxon>Aliarcobacter</taxon>
    </lineage>
</organism>
<evidence type="ECO:0000256" key="5">
    <source>
        <dbReference type="ARBA" id="ARBA00022759"/>
    </source>
</evidence>
<dbReference type="AlphaFoldDB" id="A0AAW6VND2"/>
<keyword evidence="5 8" id="KW-0255">Endonuclease</keyword>
<evidence type="ECO:0000256" key="3">
    <source>
        <dbReference type="ARBA" id="ARBA00022705"/>
    </source>
</evidence>
<evidence type="ECO:0000259" key="7">
    <source>
        <dbReference type="Pfam" id="PF05840"/>
    </source>
</evidence>
<dbReference type="GO" id="GO:0016787">
    <property type="term" value="F:hydrolase activity"/>
    <property type="evidence" value="ECO:0007669"/>
    <property type="project" value="UniProtKB-KW"/>
</dbReference>
<accession>A0AAW6VND2</accession>
<dbReference type="Proteomes" id="UP001237843">
    <property type="component" value="Unassembled WGS sequence"/>
</dbReference>
<evidence type="ECO:0000256" key="6">
    <source>
        <dbReference type="ARBA" id="ARBA00022801"/>
    </source>
</evidence>
<dbReference type="Pfam" id="PF05840">
    <property type="entry name" value="Phage_GPA"/>
    <property type="match status" value="1"/>
</dbReference>
<keyword evidence="4" id="KW-0540">Nuclease</keyword>
<comment type="similarity">
    <text evidence="2">Belongs to the phage GPA family.</text>
</comment>
<evidence type="ECO:0000313" key="9">
    <source>
        <dbReference type="Proteomes" id="UP001237843"/>
    </source>
</evidence>
<dbReference type="EMBL" id="JAQTJH010000004">
    <property type="protein sequence ID" value="MDK2061816.1"/>
    <property type="molecule type" value="Genomic_DNA"/>
</dbReference>
<gene>
    <name evidence="8" type="ORF">PT520_04665</name>
</gene>
<evidence type="ECO:0000256" key="2">
    <source>
        <dbReference type="ARBA" id="ARBA00009260"/>
    </source>
</evidence>
<evidence type="ECO:0000313" key="8">
    <source>
        <dbReference type="EMBL" id="MDK2061816.1"/>
    </source>
</evidence>
<name>A0AAW6VND2_9BACT</name>